<evidence type="ECO:0000256" key="1">
    <source>
        <dbReference type="SAM" id="MobiDB-lite"/>
    </source>
</evidence>
<dbReference type="Pfam" id="PF18705">
    <property type="entry name" value="DUF5643"/>
    <property type="match status" value="1"/>
</dbReference>
<evidence type="ECO:0000259" key="3">
    <source>
        <dbReference type="Pfam" id="PF13786"/>
    </source>
</evidence>
<organism evidence="5">
    <name type="scientific">uncultured Eubacteriales bacterium</name>
    <dbReference type="NCBI Taxonomy" id="172733"/>
    <lineage>
        <taxon>Bacteria</taxon>
        <taxon>Bacillati</taxon>
        <taxon>Bacillota</taxon>
        <taxon>Clostridia</taxon>
        <taxon>Eubacteriales</taxon>
        <taxon>environmental samples</taxon>
    </lineage>
</organism>
<dbReference type="InterPro" id="IPR040680">
    <property type="entry name" value="DUF5643"/>
</dbReference>
<proteinExistence type="predicted"/>
<dbReference type="InterPro" id="IPR025436">
    <property type="entry name" value="DUF4179"/>
</dbReference>
<evidence type="ECO:0000256" key="2">
    <source>
        <dbReference type="SAM" id="Phobius"/>
    </source>
</evidence>
<sequence>MDRMQEFNSIFNEPVPPALEQSVQRARARHKAARRGKVFGIPLASLAGAAAAFVLLVNLSTPFALAASRVPFLRELTAAVALSPSLKAAVEHDYVQYVGQRQTVNGVTMTVEYLIVDQRQVNVFYTLKSDQYPALEGDPTFTTTDGAQVQASIQWGYFSEGEALRKITLDFPDSVPDTLLMTYQAYPSPYGGEDGEAPATSRATDEERPPKPETVAEFAFTLRFDPAFTQPGQVYELDYPVILDGQTITVKTVEIYPTHIQLNLRDDAANTAWLKGLNFYLEDEKGTRYEKISNGITATGDPGGTPFMPSHRLESSYFGDAKHLTIHITGVEWLDKGKEYIDLDIAKGIAENLPQGVTLGKAERLEDDVDVVLVVQGRDEGSYGVLYDGWLDAEGGHHDVNRRVSSNASEEEREWDGVTIPSGSFYEAFTLENCPWDQVKLSVSFSRYGTFDAPIEVPVK</sequence>
<feature type="domain" description="DUF5643" evidence="4">
    <location>
        <begin position="233"/>
        <end position="344"/>
    </location>
</feature>
<dbReference type="Gene3D" id="2.60.40.1630">
    <property type="entry name" value="bacillus anthracis domain"/>
    <property type="match status" value="1"/>
</dbReference>
<keyword evidence="2" id="KW-0812">Transmembrane</keyword>
<dbReference type="AlphaFoldDB" id="A0A212J274"/>
<evidence type="ECO:0008006" key="6">
    <source>
        <dbReference type="Google" id="ProtNLM"/>
    </source>
</evidence>
<keyword evidence="2" id="KW-1133">Transmembrane helix</keyword>
<name>A0A212J274_9FIRM</name>
<keyword evidence="2" id="KW-0472">Membrane</keyword>
<gene>
    <name evidence="5" type="ORF">KL86CLO1_10394</name>
</gene>
<evidence type="ECO:0000313" key="5">
    <source>
        <dbReference type="EMBL" id="SBV93549.1"/>
    </source>
</evidence>
<reference evidence="5" key="1">
    <citation type="submission" date="2016-04" db="EMBL/GenBank/DDBJ databases">
        <authorList>
            <person name="Evans L.H."/>
            <person name="Alamgir A."/>
            <person name="Owens N."/>
            <person name="Weber N.D."/>
            <person name="Virtaneva K."/>
            <person name="Barbian K."/>
            <person name="Babar A."/>
            <person name="Rosenke K."/>
        </authorList>
    </citation>
    <scope>NUCLEOTIDE SEQUENCE</scope>
    <source>
        <strain evidence="5">86</strain>
    </source>
</reference>
<accession>A0A212J274</accession>
<feature type="domain" description="DUF4179" evidence="3">
    <location>
        <begin position="46"/>
        <end position="129"/>
    </location>
</feature>
<evidence type="ECO:0000259" key="4">
    <source>
        <dbReference type="Pfam" id="PF18705"/>
    </source>
</evidence>
<feature type="transmembrane region" description="Helical" evidence="2">
    <location>
        <begin position="38"/>
        <end position="59"/>
    </location>
</feature>
<protein>
    <recommendedName>
        <fullName evidence="6">DUF4179 domain-containing protein</fullName>
    </recommendedName>
</protein>
<dbReference type="EMBL" id="FLUN01000001">
    <property type="protein sequence ID" value="SBV93549.1"/>
    <property type="molecule type" value="Genomic_DNA"/>
</dbReference>
<feature type="region of interest" description="Disordered" evidence="1">
    <location>
        <begin position="189"/>
        <end position="211"/>
    </location>
</feature>
<dbReference type="Pfam" id="PF13786">
    <property type="entry name" value="DUF4179"/>
    <property type="match status" value="1"/>
</dbReference>